<dbReference type="GO" id="GO:0061630">
    <property type="term" value="F:ubiquitin protein ligase activity"/>
    <property type="evidence" value="ECO:0007669"/>
    <property type="project" value="UniProtKB-EC"/>
</dbReference>
<evidence type="ECO:0000313" key="7">
    <source>
        <dbReference type="Proteomes" id="UP000479710"/>
    </source>
</evidence>
<dbReference type="PROSITE" id="PS50011">
    <property type="entry name" value="PROTEIN_KINASE_DOM"/>
    <property type="match status" value="1"/>
</dbReference>
<comment type="catalytic activity">
    <reaction evidence="1">
        <text>S-ubiquitinyl-[E2 ubiquitin-conjugating enzyme]-L-cysteine + [acceptor protein]-L-lysine = [E2 ubiquitin-conjugating enzyme]-L-cysteine + N(6)-ubiquitinyl-[acceptor protein]-L-lysine.</text>
        <dbReference type="EC" id="2.3.2.27"/>
    </reaction>
</comment>
<organism evidence="6 7">
    <name type="scientific">Oryza meyeriana var. granulata</name>
    <dbReference type="NCBI Taxonomy" id="110450"/>
    <lineage>
        <taxon>Eukaryota</taxon>
        <taxon>Viridiplantae</taxon>
        <taxon>Streptophyta</taxon>
        <taxon>Embryophyta</taxon>
        <taxon>Tracheophyta</taxon>
        <taxon>Spermatophyta</taxon>
        <taxon>Magnoliopsida</taxon>
        <taxon>Liliopsida</taxon>
        <taxon>Poales</taxon>
        <taxon>Poaceae</taxon>
        <taxon>BOP clade</taxon>
        <taxon>Oryzoideae</taxon>
        <taxon>Oryzeae</taxon>
        <taxon>Oryzinae</taxon>
        <taxon>Oryza</taxon>
        <taxon>Oryza meyeriana</taxon>
    </lineage>
</organism>
<dbReference type="PANTHER" id="PTHR45647:SF154">
    <property type="entry name" value="OS11G0618300 PROTEIN"/>
    <property type="match status" value="1"/>
</dbReference>
<evidence type="ECO:0000256" key="1">
    <source>
        <dbReference type="ARBA" id="ARBA00000900"/>
    </source>
</evidence>
<dbReference type="Pfam" id="PF00069">
    <property type="entry name" value="Pkinase"/>
    <property type="match status" value="1"/>
</dbReference>
<dbReference type="Proteomes" id="UP000479710">
    <property type="component" value="Unassembled WGS sequence"/>
</dbReference>
<name>A0A6G1BTZ0_9ORYZ</name>
<dbReference type="Gene3D" id="1.10.510.10">
    <property type="entry name" value="Transferase(Phosphotransferase) domain 1"/>
    <property type="match status" value="1"/>
</dbReference>
<dbReference type="PANTHER" id="PTHR45647">
    <property type="entry name" value="OS02G0152300 PROTEIN"/>
    <property type="match status" value="1"/>
</dbReference>
<proteinExistence type="predicted"/>
<dbReference type="GO" id="GO:0004672">
    <property type="term" value="F:protein kinase activity"/>
    <property type="evidence" value="ECO:0007669"/>
    <property type="project" value="InterPro"/>
</dbReference>
<comment type="caution">
    <text evidence="6">The sequence shown here is derived from an EMBL/GenBank/DDBJ whole genome shotgun (WGS) entry which is preliminary data.</text>
</comment>
<evidence type="ECO:0000256" key="3">
    <source>
        <dbReference type="ARBA" id="ARBA00022786"/>
    </source>
</evidence>
<sequence>MCDSSCRAQWGSGPVVFIFLLHLTQIPRKIPVYSVEKKSTTKEKLPAANNSTTKLKEGDEIKRIEEMNEKSPALSDFSEEANKEIESIRPMPVVHGDLKPENIMFNAHNIPKISDFGISHELKCTTNTGTWEHLTTGMPRGSSSYVDPEFRDTGKLTPFADVYAFGVVLLQLKPRRPAVEEVRKATATARAACLLHDIGTSCCCSRRGARQSLHGSEEWRRRSSGAGSRRNWPAARREGGGRLGSVAGDDGTGGAKDDFFDHYIRIPSPLLTTRTQP</sequence>
<dbReference type="EC" id="2.3.2.27" evidence="2"/>
<dbReference type="GO" id="GO:0005524">
    <property type="term" value="F:ATP binding"/>
    <property type="evidence" value="ECO:0007669"/>
    <property type="project" value="InterPro"/>
</dbReference>
<accession>A0A6G1BTZ0</accession>
<evidence type="ECO:0000256" key="2">
    <source>
        <dbReference type="ARBA" id="ARBA00012483"/>
    </source>
</evidence>
<dbReference type="InterPro" id="IPR000719">
    <property type="entry name" value="Prot_kinase_dom"/>
</dbReference>
<gene>
    <name evidence="6" type="ORF">E2562_005018</name>
</gene>
<keyword evidence="3" id="KW-0833">Ubl conjugation pathway</keyword>
<protein>
    <recommendedName>
        <fullName evidence="2">RING-type E3 ubiquitin transferase</fullName>
        <ecNumber evidence="2">2.3.2.27</ecNumber>
    </recommendedName>
</protein>
<evidence type="ECO:0000256" key="4">
    <source>
        <dbReference type="SAM" id="MobiDB-lite"/>
    </source>
</evidence>
<reference evidence="6 7" key="1">
    <citation type="submission" date="2019-11" db="EMBL/GenBank/DDBJ databases">
        <title>Whole genome sequence of Oryza granulata.</title>
        <authorList>
            <person name="Li W."/>
        </authorList>
    </citation>
    <scope>NUCLEOTIDE SEQUENCE [LARGE SCALE GENOMIC DNA]</scope>
    <source>
        <strain evidence="7">cv. Menghai</strain>
        <tissue evidence="6">Leaf</tissue>
    </source>
</reference>
<dbReference type="InterPro" id="IPR011009">
    <property type="entry name" value="Kinase-like_dom_sf"/>
</dbReference>
<dbReference type="EMBL" id="SPHZ02000011">
    <property type="protein sequence ID" value="KAF0890883.1"/>
    <property type="molecule type" value="Genomic_DNA"/>
</dbReference>
<evidence type="ECO:0000259" key="5">
    <source>
        <dbReference type="PROSITE" id="PS50011"/>
    </source>
</evidence>
<dbReference type="SUPFAM" id="SSF56112">
    <property type="entry name" value="Protein kinase-like (PK-like)"/>
    <property type="match status" value="1"/>
</dbReference>
<evidence type="ECO:0000313" key="6">
    <source>
        <dbReference type="EMBL" id="KAF0890883.1"/>
    </source>
</evidence>
<dbReference type="InterPro" id="IPR008271">
    <property type="entry name" value="Ser/Thr_kinase_AS"/>
</dbReference>
<keyword evidence="7" id="KW-1185">Reference proteome</keyword>
<feature type="domain" description="Protein kinase" evidence="5">
    <location>
        <begin position="1"/>
        <end position="277"/>
    </location>
</feature>
<dbReference type="AlphaFoldDB" id="A0A6G1BTZ0"/>
<dbReference type="PROSITE" id="PS00108">
    <property type="entry name" value="PROTEIN_KINASE_ST"/>
    <property type="match status" value="1"/>
</dbReference>
<dbReference type="OrthoDB" id="4062651at2759"/>
<dbReference type="InterPro" id="IPR051348">
    <property type="entry name" value="U-box_ubiquitin_ligases"/>
</dbReference>
<feature type="region of interest" description="Disordered" evidence="4">
    <location>
        <begin position="214"/>
        <end position="255"/>
    </location>
</feature>